<dbReference type="Pfam" id="PF01810">
    <property type="entry name" value="LysE"/>
    <property type="match status" value="1"/>
</dbReference>
<evidence type="ECO:0000313" key="7">
    <source>
        <dbReference type="EMBL" id="GEK85174.1"/>
    </source>
</evidence>
<keyword evidence="2" id="KW-1003">Cell membrane</keyword>
<evidence type="ECO:0000313" key="8">
    <source>
        <dbReference type="Proteomes" id="UP000321225"/>
    </source>
</evidence>
<keyword evidence="5 6" id="KW-0472">Membrane</keyword>
<protein>
    <submittedName>
        <fullName evidence="7">Lysine transporter LysE</fullName>
    </submittedName>
</protein>
<dbReference type="EMBL" id="BJUW01000001">
    <property type="protein sequence ID" value="GEK85174.1"/>
    <property type="molecule type" value="Genomic_DNA"/>
</dbReference>
<evidence type="ECO:0000256" key="3">
    <source>
        <dbReference type="ARBA" id="ARBA00022692"/>
    </source>
</evidence>
<dbReference type="PANTHER" id="PTHR30086">
    <property type="entry name" value="ARGININE EXPORTER PROTEIN ARGO"/>
    <property type="match status" value="1"/>
</dbReference>
<evidence type="ECO:0000256" key="6">
    <source>
        <dbReference type="SAM" id="Phobius"/>
    </source>
</evidence>
<evidence type="ECO:0000256" key="2">
    <source>
        <dbReference type="ARBA" id="ARBA00022475"/>
    </source>
</evidence>
<comment type="subcellular location">
    <subcellularLocation>
        <location evidence="1">Cell membrane</location>
        <topology evidence="1">Multi-pass membrane protein</topology>
    </subcellularLocation>
</comment>
<evidence type="ECO:0000256" key="1">
    <source>
        <dbReference type="ARBA" id="ARBA00004651"/>
    </source>
</evidence>
<dbReference type="GO" id="GO:0005886">
    <property type="term" value="C:plasma membrane"/>
    <property type="evidence" value="ECO:0007669"/>
    <property type="project" value="UniProtKB-SubCell"/>
</dbReference>
<keyword evidence="4 6" id="KW-1133">Transmembrane helix</keyword>
<feature type="transmembrane region" description="Helical" evidence="6">
    <location>
        <begin position="76"/>
        <end position="94"/>
    </location>
</feature>
<sequence length="212" mass="21977">MFMIPVENLLAFALASVVIIVIPGPSVLFVIGRSIAYGRRAGVLSVVGNRLGTIPAVVAVAFGVGAIVAASAVAFTVIKVVGALYLVWLGIQAIRHRNAHVVDTGRPSLSSWRLLRQGFVVGLANPKTIAFFVAVLPQFVAPTAGPVWAQLLTLGLAFQAIALIFDSTWALAAGTARAWFARSPRRISTLSGAGGAMMIGLGGTLAFAGSKN</sequence>
<feature type="transmembrane region" description="Helical" evidence="6">
    <location>
        <begin position="156"/>
        <end position="180"/>
    </location>
</feature>
<name>A0A511AAG2_9MICO</name>
<accession>A0A511AAG2</accession>
<proteinExistence type="predicted"/>
<dbReference type="PIRSF" id="PIRSF006324">
    <property type="entry name" value="LeuE"/>
    <property type="match status" value="1"/>
</dbReference>
<dbReference type="InterPro" id="IPR001123">
    <property type="entry name" value="LeuE-type"/>
</dbReference>
<feature type="transmembrane region" description="Helical" evidence="6">
    <location>
        <begin position="51"/>
        <end position="70"/>
    </location>
</feature>
<organism evidence="7 8">
    <name type="scientific">Microbacterium aerolatum</name>
    <dbReference type="NCBI Taxonomy" id="153731"/>
    <lineage>
        <taxon>Bacteria</taxon>
        <taxon>Bacillati</taxon>
        <taxon>Actinomycetota</taxon>
        <taxon>Actinomycetes</taxon>
        <taxon>Micrococcales</taxon>
        <taxon>Microbacteriaceae</taxon>
        <taxon>Microbacterium</taxon>
    </lineage>
</organism>
<reference evidence="7 8" key="1">
    <citation type="submission" date="2019-07" db="EMBL/GenBank/DDBJ databases">
        <title>Whole genome shotgun sequence of Microbacterium aerolatum NBRC 103071.</title>
        <authorList>
            <person name="Hosoyama A."/>
            <person name="Uohara A."/>
            <person name="Ohji S."/>
            <person name="Ichikawa N."/>
        </authorList>
    </citation>
    <scope>NUCLEOTIDE SEQUENCE [LARGE SCALE GENOMIC DNA]</scope>
    <source>
        <strain evidence="7 8">NBRC 103071</strain>
    </source>
</reference>
<feature type="transmembrane region" description="Helical" evidence="6">
    <location>
        <begin position="187"/>
        <end position="208"/>
    </location>
</feature>
<feature type="transmembrane region" description="Helical" evidence="6">
    <location>
        <begin position="114"/>
        <end position="136"/>
    </location>
</feature>
<keyword evidence="8" id="KW-1185">Reference proteome</keyword>
<comment type="caution">
    <text evidence="7">The sequence shown here is derived from an EMBL/GenBank/DDBJ whole genome shotgun (WGS) entry which is preliminary data.</text>
</comment>
<dbReference type="AlphaFoldDB" id="A0A511AAG2"/>
<dbReference type="PANTHER" id="PTHR30086:SF20">
    <property type="entry name" value="ARGININE EXPORTER PROTEIN ARGO-RELATED"/>
    <property type="match status" value="1"/>
</dbReference>
<dbReference type="GO" id="GO:0015171">
    <property type="term" value="F:amino acid transmembrane transporter activity"/>
    <property type="evidence" value="ECO:0007669"/>
    <property type="project" value="TreeGrafter"/>
</dbReference>
<feature type="transmembrane region" description="Helical" evidence="6">
    <location>
        <begin position="12"/>
        <end position="31"/>
    </location>
</feature>
<keyword evidence="3 6" id="KW-0812">Transmembrane</keyword>
<dbReference type="Proteomes" id="UP000321225">
    <property type="component" value="Unassembled WGS sequence"/>
</dbReference>
<evidence type="ECO:0000256" key="4">
    <source>
        <dbReference type="ARBA" id="ARBA00022989"/>
    </source>
</evidence>
<evidence type="ECO:0000256" key="5">
    <source>
        <dbReference type="ARBA" id="ARBA00023136"/>
    </source>
</evidence>
<gene>
    <name evidence="7" type="ORF">MAE01_03500</name>
</gene>